<keyword evidence="1" id="KW-1133">Transmembrane helix</keyword>
<evidence type="ECO:0000259" key="2">
    <source>
        <dbReference type="Pfam" id="PF22813"/>
    </source>
</evidence>
<keyword evidence="1" id="KW-0472">Membrane</keyword>
<accession>A0A7V9YXK6</accession>
<evidence type="ECO:0000313" key="4">
    <source>
        <dbReference type="Proteomes" id="UP000580891"/>
    </source>
</evidence>
<dbReference type="PANTHER" id="PTHR40038:SF1">
    <property type="entry name" value="MEMBRANE-ASSOCIATED PROTEIN TCAA"/>
    <property type="match status" value="1"/>
</dbReference>
<reference evidence="3 4" key="1">
    <citation type="submission" date="2020-07" db="EMBL/GenBank/DDBJ databases">
        <title>Genomic Encyclopedia of Type Strains, Phase IV (KMG-IV): sequencing the most valuable type-strain genomes for metagenomic binning, comparative biology and taxonomic classification.</title>
        <authorList>
            <person name="Goeker M."/>
        </authorList>
    </citation>
    <scope>NUCLEOTIDE SEQUENCE [LARGE SCALE GENOMIC DNA]</scope>
    <source>
        <strain evidence="3 4">DSM 25220</strain>
    </source>
</reference>
<evidence type="ECO:0000313" key="3">
    <source>
        <dbReference type="EMBL" id="MBA2870307.1"/>
    </source>
</evidence>
<dbReference type="InterPro" id="IPR054529">
    <property type="entry name" value="TcaA_2nd"/>
</dbReference>
<dbReference type="EMBL" id="JACDUU010000001">
    <property type="protein sequence ID" value="MBA2870307.1"/>
    <property type="molecule type" value="Genomic_DNA"/>
</dbReference>
<keyword evidence="4" id="KW-1185">Reference proteome</keyword>
<organism evidence="3 4">
    <name type="scientific">[Anoxybacillus] calidus</name>
    <dbReference type="NCBI Taxonomy" id="575178"/>
    <lineage>
        <taxon>Bacteria</taxon>
        <taxon>Bacillati</taxon>
        <taxon>Bacillota</taxon>
        <taxon>Bacilli</taxon>
        <taxon>Bacillales</taxon>
        <taxon>Anoxybacillaceae</taxon>
        <taxon>Paranoxybacillus</taxon>
    </lineage>
</organism>
<dbReference type="AlphaFoldDB" id="A0A7V9YXK6"/>
<keyword evidence="1" id="KW-0812">Transmembrane</keyword>
<feature type="transmembrane region" description="Helical" evidence="1">
    <location>
        <begin position="62"/>
        <end position="81"/>
    </location>
</feature>
<sequence>MKETTTHETNTDEIMSACNVSEQTDEEAILLADGEQVRVQSARTRYDKHSEVRLEEKQHRTYFYRILFLIVIVMIIGYGVLKGYGMMKTYGGREVTIERFAEALEEKDLPELKKYIRVPDSAIHVNEKNLQPLFTYLDEHPDGYKKIRDELEKQDDKERVYIKGLTSEPPIFLMRVYEKHFFLFNQYVFEPAVYSLIVHVQGKNVVLYVNGKKVYKTESEMFSGKIGSYLPGIYEITAVKKEGDKKKKQRKEIVLFGGPKAQSVSFTFK</sequence>
<dbReference type="RefSeq" id="WP_181535976.1">
    <property type="nucleotide sequence ID" value="NZ_JACDUU010000001.1"/>
</dbReference>
<comment type="caution">
    <text evidence="3">The sequence shown here is derived from an EMBL/GenBank/DDBJ whole genome shotgun (WGS) entry which is preliminary data.</text>
</comment>
<evidence type="ECO:0000256" key="1">
    <source>
        <dbReference type="SAM" id="Phobius"/>
    </source>
</evidence>
<name>A0A7V9YXK6_9BACL</name>
<proteinExistence type="predicted"/>
<dbReference type="PANTHER" id="PTHR40038">
    <property type="entry name" value="MEMBRANE-ASSOCIATED PROTEIN TCAA"/>
    <property type="match status" value="1"/>
</dbReference>
<dbReference type="Pfam" id="PF22813">
    <property type="entry name" value="TcaA_2nd"/>
    <property type="match status" value="1"/>
</dbReference>
<dbReference type="Proteomes" id="UP000580891">
    <property type="component" value="Unassembled WGS sequence"/>
</dbReference>
<gene>
    <name evidence="3" type="ORF">HNQ85_000565</name>
</gene>
<feature type="domain" description="TcaA second" evidence="2">
    <location>
        <begin position="96"/>
        <end position="190"/>
    </location>
</feature>
<protein>
    <submittedName>
        <fullName evidence="3">Putative membrane protein YvbJ</fullName>
    </submittedName>
</protein>